<feature type="transmembrane region" description="Helical" evidence="6">
    <location>
        <begin position="243"/>
        <end position="264"/>
    </location>
</feature>
<evidence type="ECO:0000256" key="1">
    <source>
        <dbReference type="ARBA" id="ARBA00004651"/>
    </source>
</evidence>
<reference evidence="7 8" key="1">
    <citation type="submission" date="2018-01" db="EMBL/GenBank/DDBJ databases">
        <title>Genome sequence of Borrelia tachyglossi.</title>
        <authorList>
            <person name="Gofton A.W."/>
        </authorList>
    </citation>
    <scope>NUCLEOTIDE SEQUENCE [LARGE SCALE GENOMIC DNA]</scope>
    <source>
        <strain evidence="7 8">Bc-F10-1268</strain>
    </source>
</reference>
<feature type="transmembrane region" description="Helical" evidence="6">
    <location>
        <begin position="184"/>
        <end position="205"/>
    </location>
</feature>
<proteinExistence type="predicted"/>
<feature type="transmembrane region" description="Helical" evidence="6">
    <location>
        <begin position="270"/>
        <end position="291"/>
    </location>
</feature>
<feature type="transmembrane region" description="Helical" evidence="6">
    <location>
        <begin position="63"/>
        <end position="84"/>
    </location>
</feature>
<dbReference type="OrthoDB" id="9792579at2"/>
<feature type="transmembrane region" description="Helical" evidence="6">
    <location>
        <begin position="96"/>
        <end position="115"/>
    </location>
</feature>
<dbReference type="AlphaFoldDB" id="A0A2S1LXM4"/>
<keyword evidence="4 6" id="KW-1133">Transmembrane helix</keyword>
<keyword evidence="8" id="KW-1185">Reference proteome</keyword>
<dbReference type="Pfam" id="PF02653">
    <property type="entry name" value="BPD_transp_2"/>
    <property type="match status" value="1"/>
</dbReference>
<evidence type="ECO:0000256" key="4">
    <source>
        <dbReference type="ARBA" id="ARBA00022989"/>
    </source>
</evidence>
<keyword evidence="3 6" id="KW-0812">Transmembrane</keyword>
<name>A0A2S1LXM4_9SPIR</name>
<protein>
    <submittedName>
        <fullName evidence="7">ABC transporter permease</fullName>
    </submittedName>
</protein>
<evidence type="ECO:0000256" key="3">
    <source>
        <dbReference type="ARBA" id="ARBA00022692"/>
    </source>
</evidence>
<keyword evidence="5 6" id="KW-0472">Membrane</keyword>
<evidence type="ECO:0000256" key="2">
    <source>
        <dbReference type="ARBA" id="ARBA00022475"/>
    </source>
</evidence>
<feature type="transmembrane region" description="Helical" evidence="6">
    <location>
        <begin position="6"/>
        <end position="27"/>
    </location>
</feature>
<sequence>MLNVAIFIVSETLVNSQTLILAGLGGLISEKSGVINIGLEGIMAMGAFVGAAVAYFYGSPLFAIFAGGFAGVMLAVLHAVFTIFLKSNQVITGMAINFLGPAIAMLFGTFIFGSASTPPVDAKLPILFDGVLDKRSIIFQIFGKRYSLYIAIICVMLFHFVFKYTKIGLRIKASGEEPEVLESLGVNVVMIRFFCVLLSGLFAGVSGAVISTVITSSYMQGIIGGQGFIAIVMLIFGKWQPFGILMGSFLFAFVRTLVVVMSQISFFSSVVSPKMLIILPYVVVIISLMFFSKKNYAPKSLGLPYKKD</sequence>
<accession>A0A2S1LXM4</accession>
<dbReference type="RefSeq" id="WP_108729429.1">
    <property type="nucleotide sequence ID" value="NZ_CP025785.1"/>
</dbReference>
<feature type="transmembrane region" description="Helical" evidence="6">
    <location>
        <begin position="217"/>
        <end position="236"/>
    </location>
</feature>
<feature type="transmembrane region" description="Helical" evidence="6">
    <location>
        <begin position="146"/>
        <end position="164"/>
    </location>
</feature>
<keyword evidence="2" id="KW-1003">Cell membrane</keyword>
<dbReference type="PANTHER" id="PTHR43370:SF1">
    <property type="entry name" value="GUANOSINE ABC TRANSPORTER PERMEASE PROTEIN NUPQ"/>
    <property type="match status" value="1"/>
</dbReference>
<gene>
    <name evidence="7" type="ORF">CR532_03545</name>
</gene>
<feature type="transmembrane region" description="Helical" evidence="6">
    <location>
        <begin position="34"/>
        <end position="57"/>
    </location>
</feature>
<dbReference type="InterPro" id="IPR001851">
    <property type="entry name" value="ABC_transp_permease"/>
</dbReference>
<dbReference type="Proteomes" id="UP000244655">
    <property type="component" value="Chromosome"/>
</dbReference>
<dbReference type="CDD" id="cd06580">
    <property type="entry name" value="TM_PBP1_transp_TpRbsC_like"/>
    <property type="match status" value="1"/>
</dbReference>
<dbReference type="GO" id="GO:0005886">
    <property type="term" value="C:plasma membrane"/>
    <property type="evidence" value="ECO:0007669"/>
    <property type="project" value="UniProtKB-SubCell"/>
</dbReference>
<dbReference type="GO" id="GO:0022857">
    <property type="term" value="F:transmembrane transporter activity"/>
    <property type="evidence" value="ECO:0007669"/>
    <property type="project" value="InterPro"/>
</dbReference>
<evidence type="ECO:0000313" key="7">
    <source>
        <dbReference type="EMBL" id="AWG43030.1"/>
    </source>
</evidence>
<evidence type="ECO:0000313" key="8">
    <source>
        <dbReference type="Proteomes" id="UP000244655"/>
    </source>
</evidence>
<dbReference type="EMBL" id="CP025785">
    <property type="protein sequence ID" value="AWG43030.1"/>
    <property type="molecule type" value="Genomic_DNA"/>
</dbReference>
<evidence type="ECO:0000256" key="6">
    <source>
        <dbReference type="SAM" id="Phobius"/>
    </source>
</evidence>
<evidence type="ECO:0000256" key="5">
    <source>
        <dbReference type="ARBA" id="ARBA00023136"/>
    </source>
</evidence>
<comment type="subcellular location">
    <subcellularLocation>
        <location evidence="1">Cell membrane</location>
        <topology evidence="1">Multi-pass membrane protein</topology>
    </subcellularLocation>
</comment>
<organism evidence="7 8">
    <name type="scientific">Candidatus Borreliella tachyglossi</name>
    <dbReference type="NCBI Taxonomy" id="1964448"/>
    <lineage>
        <taxon>Bacteria</taxon>
        <taxon>Pseudomonadati</taxon>
        <taxon>Spirochaetota</taxon>
        <taxon>Spirochaetia</taxon>
        <taxon>Spirochaetales</taxon>
        <taxon>Borreliaceae</taxon>
        <taxon>Borreliella</taxon>
    </lineage>
</organism>
<dbReference type="PANTHER" id="PTHR43370">
    <property type="entry name" value="SUGAR ABC TRANSPORTER INTEGRAL MEMBRANE PROTEIN-RELATED"/>
    <property type="match status" value="1"/>
</dbReference>